<feature type="compositionally biased region" description="Pro residues" evidence="1">
    <location>
        <begin position="124"/>
        <end position="136"/>
    </location>
</feature>
<sequence length="234" mass="23990">MFFESEPRNGDYASYVERLVNGGGNQPGKTAQPGARGAIFAPLPTGERGAEPASFDTGPGTGAQPSPFGQPAAGAQTAASPRPGSVRPSPFDTPTTGTAQPATRRSEGQWADSEVAGNSWPWPDSSPAPASTPAPARPADAAPATLASQGSAATRGFGQMALAVIVVFLALAGLVSDFVRAWPPAPSALARFAFLAIIAVLLFRRGLARVRGAQSLPSLPLPPFVPTRRGAPRR</sequence>
<protein>
    <submittedName>
        <fullName evidence="3">Uncharacterized protein</fullName>
    </submittedName>
</protein>
<keyword evidence="4" id="KW-1185">Reference proteome</keyword>
<keyword evidence="2" id="KW-1133">Transmembrane helix</keyword>
<feature type="region of interest" description="Disordered" evidence="1">
    <location>
        <begin position="18"/>
        <end position="143"/>
    </location>
</feature>
<feature type="transmembrane region" description="Helical" evidence="2">
    <location>
        <begin position="160"/>
        <end position="179"/>
    </location>
</feature>
<organism evidence="3 4">
    <name type="scientific">Pigmentiphaga soli</name>
    <dbReference type="NCBI Taxonomy" id="1007095"/>
    <lineage>
        <taxon>Bacteria</taxon>
        <taxon>Pseudomonadati</taxon>
        <taxon>Pseudomonadota</taxon>
        <taxon>Betaproteobacteria</taxon>
        <taxon>Burkholderiales</taxon>
        <taxon>Alcaligenaceae</taxon>
        <taxon>Pigmentiphaga</taxon>
    </lineage>
</organism>
<comment type="caution">
    <text evidence="3">The sequence shown here is derived from an EMBL/GenBank/DDBJ whole genome shotgun (WGS) entry which is preliminary data.</text>
</comment>
<accession>A0ABP8HHQ3</accession>
<keyword evidence="2" id="KW-0812">Transmembrane</keyword>
<dbReference type="RefSeq" id="WP_345251441.1">
    <property type="nucleotide sequence ID" value="NZ_BAABFO010000022.1"/>
</dbReference>
<name>A0ABP8HHQ3_9BURK</name>
<evidence type="ECO:0000313" key="3">
    <source>
        <dbReference type="EMBL" id="GAA4339477.1"/>
    </source>
</evidence>
<gene>
    <name evidence="3" type="ORF">GCM10023144_37790</name>
</gene>
<evidence type="ECO:0000256" key="2">
    <source>
        <dbReference type="SAM" id="Phobius"/>
    </source>
</evidence>
<feature type="transmembrane region" description="Helical" evidence="2">
    <location>
        <begin position="185"/>
        <end position="203"/>
    </location>
</feature>
<evidence type="ECO:0000256" key="1">
    <source>
        <dbReference type="SAM" id="MobiDB-lite"/>
    </source>
</evidence>
<dbReference type="Proteomes" id="UP001501671">
    <property type="component" value="Unassembled WGS sequence"/>
</dbReference>
<keyword evidence="2" id="KW-0472">Membrane</keyword>
<dbReference type="EMBL" id="BAABFO010000022">
    <property type="protein sequence ID" value="GAA4339477.1"/>
    <property type="molecule type" value="Genomic_DNA"/>
</dbReference>
<reference evidence="4" key="1">
    <citation type="journal article" date="2019" name="Int. J. Syst. Evol. Microbiol.">
        <title>The Global Catalogue of Microorganisms (GCM) 10K type strain sequencing project: providing services to taxonomists for standard genome sequencing and annotation.</title>
        <authorList>
            <consortium name="The Broad Institute Genomics Platform"/>
            <consortium name="The Broad Institute Genome Sequencing Center for Infectious Disease"/>
            <person name="Wu L."/>
            <person name="Ma J."/>
        </authorList>
    </citation>
    <scope>NUCLEOTIDE SEQUENCE [LARGE SCALE GENOMIC DNA]</scope>
    <source>
        <strain evidence="4">JCM 17666</strain>
    </source>
</reference>
<evidence type="ECO:0000313" key="4">
    <source>
        <dbReference type="Proteomes" id="UP001501671"/>
    </source>
</evidence>
<feature type="compositionally biased region" description="Polar residues" evidence="1">
    <location>
        <begin position="92"/>
        <end position="103"/>
    </location>
</feature>
<proteinExistence type="predicted"/>